<feature type="transmembrane region" description="Helical" evidence="6">
    <location>
        <begin position="121"/>
        <end position="143"/>
    </location>
</feature>
<dbReference type="GeneID" id="17352600"/>
<sequence length="391" mass="42218">MGCKPICSVPVKFSQYLYFVGFLLTAISSWLLRDYGGSALDWSPLNEARATGARTGPSQPIADSSRCVDPSDPQSTACLGQQAAMRISFGTFLFFALHLPTGPSSACFAMDNTSVNGFGQAARVFSGIFIVLQLVIILEFVYVVNEWLLEREKCAFTLVVATLLMIAGSFVGIGFLYHYYAPSSSCSLNIWFITSAILFFLVYAGISVSPLRHDSAGLFTSAAVYAYVTYYVWSALNSEPADDACAATSAGANKTIQIIGFVLAILALGFSTMSSGVSSQAFDLAKGTGTDDEQLPYRPDFFHLMFMLAACYMLMLFVGWDLAGSGGDFNLDQARLPSAALTQPQMCSLCARLCLGAGWGSTWVKMAASWLCAALYTWSLVAHRVLSGREF</sequence>
<dbReference type="EMBL" id="GL433852">
    <property type="protein sequence ID" value="EFN53396.1"/>
    <property type="molecule type" value="Genomic_DNA"/>
</dbReference>
<protein>
    <recommendedName>
        <fullName evidence="9">Serine incorporator</fullName>
    </recommendedName>
</protein>
<comment type="subcellular location">
    <subcellularLocation>
        <location evidence="1">Membrane</location>
        <topology evidence="1">Multi-pass membrane protein</topology>
    </subcellularLocation>
</comment>
<dbReference type="GO" id="GO:0016020">
    <property type="term" value="C:membrane"/>
    <property type="evidence" value="ECO:0007669"/>
    <property type="project" value="UniProtKB-SubCell"/>
</dbReference>
<feature type="transmembrane region" description="Helical" evidence="6">
    <location>
        <begin position="218"/>
        <end position="236"/>
    </location>
</feature>
<evidence type="ECO:0000256" key="5">
    <source>
        <dbReference type="ARBA" id="ARBA00023136"/>
    </source>
</evidence>
<dbReference type="eggNOG" id="KOG2592">
    <property type="taxonomic scope" value="Eukaryota"/>
</dbReference>
<keyword evidence="8" id="KW-1185">Reference proteome</keyword>
<keyword evidence="5 6" id="KW-0472">Membrane</keyword>
<evidence type="ECO:0000313" key="7">
    <source>
        <dbReference type="EMBL" id="EFN53396.1"/>
    </source>
</evidence>
<dbReference type="RefSeq" id="XP_005845498.1">
    <property type="nucleotide sequence ID" value="XM_005845436.1"/>
</dbReference>
<dbReference type="InterPro" id="IPR005016">
    <property type="entry name" value="TDE1/TMS"/>
</dbReference>
<keyword evidence="4 6" id="KW-1133">Transmembrane helix</keyword>
<evidence type="ECO:0000256" key="3">
    <source>
        <dbReference type="ARBA" id="ARBA00022692"/>
    </source>
</evidence>
<evidence type="ECO:0000256" key="1">
    <source>
        <dbReference type="ARBA" id="ARBA00004141"/>
    </source>
</evidence>
<feature type="transmembrane region" description="Helical" evidence="6">
    <location>
        <begin position="188"/>
        <end position="206"/>
    </location>
</feature>
<feature type="transmembrane region" description="Helical" evidence="6">
    <location>
        <begin position="301"/>
        <end position="320"/>
    </location>
</feature>
<feature type="transmembrane region" description="Helical" evidence="6">
    <location>
        <begin position="83"/>
        <end position="101"/>
    </location>
</feature>
<keyword evidence="3 6" id="KW-0812">Transmembrane</keyword>
<dbReference type="Proteomes" id="UP000008141">
    <property type="component" value="Unassembled WGS sequence"/>
</dbReference>
<dbReference type="PANTHER" id="PTHR10383:SF9">
    <property type="entry name" value="SERINE INCORPORATOR, ISOFORM F"/>
    <property type="match status" value="1"/>
</dbReference>
<comment type="similarity">
    <text evidence="2">Belongs to the TDE1 family.</text>
</comment>
<reference evidence="7 8" key="1">
    <citation type="journal article" date="2010" name="Plant Cell">
        <title>The Chlorella variabilis NC64A genome reveals adaptation to photosymbiosis, coevolution with viruses, and cryptic sex.</title>
        <authorList>
            <person name="Blanc G."/>
            <person name="Duncan G."/>
            <person name="Agarkova I."/>
            <person name="Borodovsky M."/>
            <person name="Gurnon J."/>
            <person name="Kuo A."/>
            <person name="Lindquist E."/>
            <person name="Lucas S."/>
            <person name="Pangilinan J."/>
            <person name="Polle J."/>
            <person name="Salamov A."/>
            <person name="Terry A."/>
            <person name="Yamada T."/>
            <person name="Dunigan D.D."/>
            <person name="Grigoriev I.V."/>
            <person name="Claverie J.M."/>
            <person name="Van Etten J.L."/>
        </authorList>
    </citation>
    <scope>NUCLEOTIDE SEQUENCE [LARGE SCALE GENOMIC DNA]</scope>
    <source>
        <strain evidence="7 8">NC64A</strain>
    </source>
</reference>
<feature type="transmembrane region" description="Helical" evidence="6">
    <location>
        <begin position="155"/>
        <end position="176"/>
    </location>
</feature>
<dbReference type="AlphaFoldDB" id="E1ZLG1"/>
<dbReference type="InParanoid" id="E1ZLG1"/>
<evidence type="ECO:0000256" key="4">
    <source>
        <dbReference type="ARBA" id="ARBA00022989"/>
    </source>
</evidence>
<accession>E1ZLG1</accession>
<evidence type="ECO:0000256" key="6">
    <source>
        <dbReference type="SAM" id="Phobius"/>
    </source>
</evidence>
<dbReference type="Pfam" id="PF03348">
    <property type="entry name" value="Serinc"/>
    <property type="match status" value="2"/>
</dbReference>
<evidence type="ECO:0000313" key="8">
    <source>
        <dbReference type="Proteomes" id="UP000008141"/>
    </source>
</evidence>
<dbReference type="KEGG" id="cvr:CHLNCDRAFT_53960"/>
<name>E1ZLG1_CHLVA</name>
<evidence type="ECO:0008006" key="9">
    <source>
        <dbReference type="Google" id="ProtNLM"/>
    </source>
</evidence>
<dbReference type="OMA" id="IHNFWFL"/>
<gene>
    <name evidence="7" type="ORF">CHLNCDRAFT_53960</name>
</gene>
<evidence type="ECO:0000256" key="2">
    <source>
        <dbReference type="ARBA" id="ARBA00006665"/>
    </source>
</evidence>
<organism evidence="8">
    <name type="scientific">Chlorella variabilis</name>
    <name type="common">Green alga</name>
    <dbReference type="NCBI Taxonomy" id="554065"/>
    <lineage>
        <taxon>Eukaryota</taxon>
        <taxon>Viridiplantae</taxon>
        <taxon>Chlorophyta</taxon>
        <taxon>core chlorophytes</taxon>
        <taxon>Trebouxiophyceae</taxon>
        <taxon>Chlorellales</taxon>
        <taxon>Chlorellaceae</taxon>
        <taxon>Chlorella clade</taxon>
        <taxon>Chlorella</taxon>
    </lineage>
</organism>
<dbReference type="PANTHER" id="PTHR10383">
    <property type="entry name" value="SERINE INCORPORATOR"/>
    <property type="match status" value="1"/>
</dbReference>
<feature type="transmembrane region" description="Helical" evidence="6">
    <location>
        <begin position="367"/>
        <end position="386"/>
    </location>
</feature>
<feature type="transmembrane region" description="Helical" evidence="6">
    <location>
        <begin position="15"/>
        <end position="32"/>
    </location>
</feature>
<feature type="transmembrane region" description="Helical" evidence="6">
    <location>
        <begin position="256"/>
        <end position="277"/>
    </location>
</feature>
<dbReference type="FunCoup" id="E1ZLG1">
    <property type="interactions" value="223"/>
</dbReference>
<proteinExistence type="inferred from homology"/>
<dbReference type="OrthoDB" id="5963193at2759"/>